<sequence length="223" mass="24532">MTRQQILSSIETSPLLQGCGIDPGLMLVHRYRGGQIVSDRPAGITSVGLVVEGIVDVYSVALDGRDVQLNALEAGDCFGICNLLALAEMETVLRCRTDTTLIFIPKQVLVSVMEKDPAFALRYAALCNRKIQFLIRRIEMLTIQSCRGKVIGYLLSQQDKAGRVIPDCSREDLARRLDVSRAALFRELAFLQSQGLLALADKEIVIVDQAGLEHILYQPSGSK</sequence>
<dbReference type="CDD" id="cd00038">
    <property type="entry name" value="CAP_ED"/>
    <property type="match status" value="1"/>
</dbReference>
<dbReference type="InterPro" id="IPR018490">
    <property type="entry name" value="cNMP-bd_dom_sf"/>
</dbReference>
<dbReference type="Gene3D" id="2.60.120.10">
    <property type="entry name" value="Jelly Rolls"/>
    <property type="match status" value="1"/>
</dbReference>
<evidence type="ECO:0000313" key="5">
    <source>
        <dbReference type="EMBL" id="CDX01544.1"/>
    </source>
</evidence>
<dbReference type="EMBL" id="LK996017">
    <property type="protein sequence ID" value="CDX01544.1"/>
    <property type="molecule type" value="Genomic_DNA"/>
</dbReference>
<dbReference type="SUPFAM" id="SSF46785">
    <property type="entry name" value="Winged helix' DNA-binding domain"/>
    <property type="match status" value="1"/>
</dbReference>
<dbReference type="InterPro" id="IPR036390">
    <property type="entry name" value="WH_DNA-bd_sf"/>
</dbReference>
<dbReference type="PATRIC" id="fig|49338.4.peg.1779"/>
<dbReference type="GO" id="GO:0003677">
    <property type="term" value="F:DNA binding"/>
    <property type="evidence" value="ECO:0007669"/>
    <property type="project" value="UniProtKB-KW"/>
</dbReference>
<reference evidence="5" key="1">
    <citation type="submission" date="2014-07" db="EMBL/GenBank/DDBJ databases">
        <authorList>
            <person name="Hornung V.Bastian."/>
        </authorList>
    </citation>
    <scope>NUCLEOTIDE SEQUENCE</scope>
    <source>
        <strain evidence="5">PCE-S</strain>
    </source>
</reference>
<keyword evidence="2" id="KW-0238">DNA-binding</keyword>
<dbReference type="InterPro" id="IPR014710">
    <property type="entry name" value="RmlC-like_jellyroll"/>
</dbReference>
<feature type="domain" description="Cyclic nucleotide-binding" evidence="4">
    <location>
        <begin position="31"/>
        <end position="113"/>
    </location>
</feature>
<evidence type="ECO:0000256" key="2">
    <source>
        <dbReference type="ARBA" id="ARBA00023125"/>
    </source>
</evidence>
<dbReference type="RefSeq" id="WP_018212816.1">
    <property type="nucleotide sequence ID" value="NZ_JAYFNZ010000021.1"/>
</dbReference>
<evidence type="ECO:0000256" key="3">
    <source>
        <dbReference type="ARBA" id="ARBA00023163"/>
    </source>
</evidence>
<organism evidence="5">
    <name type="scientific">Desulfitobacterium hafniense</name>
    <name type="common">Desulfitobacterium frappieri</name>
    <dbReference type="NCBI Taxonomy" id="49338"/>
    <lineage>
        <taxon>Bacteria</taxon>
        <taxon>Bacillati</taxon>
        <taxon>Bacillota</taxon>
        <taxon>Clostridia</taxon>
        <taxon>Eubacteriales</taxon>
        <taxon>Desulfitobacteriaceae</taxon>
        <taxon>Desulfitobacterium</taxon>
    </lineage>
</organism>
<dbReference type="InterPro" id="IPR050397">
    <property type="entry name" value="Env_Response_Regulators"/>
</dbReference>
<keyword evidence="3" id="KW-0804">Transcription</keyword>
<dbReference type="InterPro" id="IPR000595">
    <property type="entry name" value="cNMP-bd_dom"/>
</dbReference>
<evidence type="ECO:0000259" key="4">
    <source>
        <dbReference type="PROSITE" id="PS50042"/>
    </source>
</evidence>
<dbReference type="GO" id="GO:0003700">
    <property type="term" value="F:DNA-binding transcription factor activity"/>
    <property type="evidence" value="ECO:0007669"/>
    <property type="project" value="TreeGrafter"/>
</dbReference>
<dbReference type="InterPro" id="IPR012318">
    <property type="entry name" value="HTH_CRP"/>
</dbReference>
<dbReference type="SUPFAM" id="SSF51206">
    <property type="entry name" value="cAMP-binding domain-like"/>
    <property type="match status" value="1"/>
</dbReference>
<keyword evidence="1" id="KW-0805">Transcription regulation</keyword>
<dbReference type="GO" id="GO:0005829">
    <property type="term" value="C:cytosol"/>
    <property type="evidence" value="ECO:0007669"/>
    <property type="project" value="TreeGrafter"/>
</dbReference>
<dbReference type="PROSITE" id="PS50042">
    <property type="entry name" value="CNMP_BINDING_3"/>
    <property type="match status" value="1"/>
</dbReference>
<proteinExistence type="predicted"/>
<dbReference type="Pfam" id="PF13545">
    <property type="entry name" value="HTH_Crp_2"/>
    <property type="match status" value="1"/>
</dbReference>
<dbReference type="PANTHER" id="PTHR24567">
    <property type="entry name" value="CRP FAMILY TRANSCRIPTIONAL REGULATORY PROTEIN"/>
    <property type="match status" value="1"/>
</dbReference>
<gene>
    <name evidence="5" type="ORF">DPCES_1657</name>
</gene>
<name>A0A098AY50_DESHA</name>
<protein>
    <submittedName>
        <fullName evidence="5">Cyclic nucleotide-binding domain protein</fullName>
    </submittedName>
</protein>
<dbReference type="PANTHER" id="PTHR24567:SF26">
    <property type="entry name" value="REGULATORY PROTEIN YEIL"/>
    <property type="match status" value="1"/>
</dbReference>
<evidence type="ECO:0000256" key="1">
    <source>
        <dbReference type="ARBA" id="ARBA00023015"/>
    </source>
</evidence>
<dbReference type="Pfam" id="PF00027">
    <property type="entry name" value="cNMP_binding"/>
    <property type="match status" value="1"/>
</dbReference>
<accession>A0A098AY50</accession>
<dbReference type="AlphaFoldDB" id="A0A098AY50"/>